<dbReference type="RefSeq" id="WP_232801130.1">
    <property type="nucleotide sequence ID" value="NZ_CP170335.1"/>
</dbReference>
<keyword evidence="3" id="KW-1185">Reference proteome</keyword>
<evidence type="ECO:0000313" key="2">
    <source>
        <dbReference type="EMBL" id="MCE2593408.1"/>
    </source>
</evidence>
<dbReference type="EMBL" id="JAIMJA010000001">
    <property type="protein sequence ID" value="MCE2593408.1"/>
    <property type="molecule type" value="Genomic_DNA"/>
</dbReference>
<name>A0ABS8W5C0_9GAMM</name>
<proteinExistence type="predicted"/>
<keyword evidence="1" id="KW-1133">Transmembrane helix</keyword>
<evidence type="ECO:0000313" key="3">
    <source>
        <dbReference type="Proteomes" id="UP001201273"/>
    </source>
</evidence>
<dbReference type="Pfam" id="PF11446">
    <property type="entry name" value="DUF2897"/>
    <property type="match status" value="1"/>
</dbReference>
<dbReference type="Proteomes" id="UP001201273">
    <property type="component" value="Unassembled WGS sequence"/>
</dbReference>
<reference evidence="2 3" key="1">
    <citation type="journal article" date="2022" name="Environ. Microbiol. Rep.">
        <title>Eco-phylogenetic analyses reveal divergent evolution of vitamin B12 metabolism in the marine bacterial family 'Psychromonadaceae'.</title>
        <authorList>
            <person name="Jin X."/>
            <person name="Yang Y."/>
            <person name="Cao H."/>
            <person name="Gao B."/>
            <person name="Zhao Z."/>
        </authorList>
    </citation>
    <scope>NUCLEOTIDE SEQUENCE [LARGE SCALE GENOMIC DNA]</scope>
    <source>
        <strain evidence="2 3">MKS20</strain>
    </source>
</reference>
<comment type="caution">
    <text evidence="2">The sequence shown here is derived from an EMBL/GenBank/DDBJ whole genome shotgun (WGS) entry which is preliminary data.</text>
</comment>
<keyword evidence="1" id="KW-0472">Membrane</keyword>
<sequence>MSTIWIVIIIALVLGIIASNIMLLKHTAKMDFKAKDKNNDKTDDN</sequence>
<keyword evidence="1" id="KW-0812">Transmembrane</keyword>
<organism evidence="2 3">
    <name type="scientific">Motilimonas cestriensis</name>
    <dbReference type="NCBI Taxonomy" id="2742685"/>
    <lineage>
        <taxon>Bacteria</taxon>
        <taxon>Pseudomonadati</taxon>
        <taxon>Pseudomonadota</taxon>
        <taxon>Gammaproteobacteria</taxon>
        <taxon>Alteromonadales</taxon>
        <taxon>Alteromonadales genera incertae sedis</taxon>
        <taxon>Motilimonas</taxon>
    </lineage>
</organism>
<evidence type="ECO:0000256" key="1">
    <source>
        <dbReference type="SAM" id="Phobius"/>
    </source>
</evidence>
<gene>
    <name evidence="2" type="ORF">K6Y31_01055</name>
</gene>
<feature type="transmembrane region" description="Helical" evidence="1">
    <location>
        <begin position="6"/>
        <end position="24"/>
    </location>
</feature>
<protein>
    <submittedName>
        <fullName evidence="2">DUF2897 family protein</fullName>
    </submittedName>
</protein>
<accession>A0ABS8W5C0</accession>
<dbReference type="InterPro" id="IPR021550">
    <property type="entry name" value="DUF2897"/>
</dbReference>